<protein>
    <submittedName>
        <fullName evidence="5">Glycosyltransferase</fullName>
        <ecNumber evidence="5">2.4.-.-</ecNumber>
    </submittedName>
</protein>
<evidence type="ECO:0000313" key="5">
    <source>
        <dbReference type="EMBL" id="MDN3690735.1"/>
    </source>
</evidence>
<dbReference type="Gene3D" id="3.90.550.10">
    <property type="entry name" value="Spore Coat Polysaccharide Biosynthesis Protein SpsA, Chain A"/>
    <property type="match status" value="1"/>
</dbReference>
<dbReference type="EMBL" id="JAUFQS010000047">
    <property type="protein sequence ID" value="MDN3690735.1"/>
    <property type="molecule type" value="Genomic_DNA"/>
</dbReference>
<keyword evidence="6" id="KW-1185">Reference proteome</keyword>
<gene>
    <name evidence="5" type="ORF">QWZ15_23135</name>
</gene>
<dbReference type="Pfam" id="PF13641">
    <property type="entry name" value="Glyco_tranf_2_3"/>
    <property type="match status" value="1"/>
</dbReference>
<proteinExistence type="inferred from homology"/>
<evidence type="ECO:0000256" key="1">
    <source>
        <dbReference type="ARBA" id="ARBA00006739"/>
    </source>
</evidence>
<evidence type="ECO:0000256" key="3">
    <source>
        <dbReference type="ARBA" id="ARBA00022679"/>
    </source>
</evidence>
<organism evidence="5 6">
    <name type="scientific">Cyclobacterium jeungdonense</name>
    <dbReference type="NCBI Taxonomy" id="708087"/>
    <lineage>
        <taxon>Bacteria</taxon>
        <taxon>Pseudomonadati</taxon>
        <taxon>Bacteroidota</taxon>
        <taxon>Cytophagia</taxon>
        <taxon>Cytophagales</taxon>
        <taxon>Cyclobacteriaceae</taxon>
        <taxon>Cyclobacterium</taxon>
    </lineage>
</organism>
<feature type="transmembrane region" description="Helical" evidence="4">
    <location>
        <begin position="291"/>
        <end position="317"/>
    </location>
</feature>
<keyword evidence="4" id="KW-0472">Membrane</keyword>
<keyword evidence="4" id="KW-1133">Transmembrane helix</keyword>
<comment type="similarity">
    <text evidence="1">Belongs to the glycosyltransferase 2 family.</text>
</comment>
<feature type="transmembrane region" description="Helical" evidence="4">
    <location>
        <begin position="6"/>
        <end position="27"/>
    </location>
</feature>
<dbReference type="InterPro" id="IPR029044">
    <property type="entry name" value="Nucleotide-diphossugar_trans"/>
</dbReference>
<dbReference type="PANTHER" id="PTHR43630:SF1">
    <property type="entry name" value="POLY-BETA-1,6-N-ACETYL-D-GLUCOSAMINE SYNTHASE"/>
    <property type="match status" value="1"/>
</dbReference>
<keyword evidence="2 5" id="KW-0328">Glycosyltransferase</keyword>
<dbReference type="RefSeq" id="WP_163382807.1">
    <property type="nucleotide sequence ID" value="NZ_WMCD01000001.1"/>
</dbReference>
<dbReference type="SUPFAM" id="SSF53448">
    <property type="entry name" value="Nucleotide-diphospho-sugar transferases"/>
    <property type="match status" value="1"/>
</dbReference>
<keyword evidence="4" id="KW-0812">Transmembrane</keyword>
<dbReference type="EC" id="2.4.-.-" evidence="5"/>
<evidence type="ECO:0000313" key="6">
    <source>
        <dbReference type="Proteomes" id="UP001236663"/>
    </source>
</evidence>
<sequence length="409" mass="46529">MILFEIIVWVCCFYLLFPLFSGLLAVLSRKEKLRENSFSANFACIITVYKENDIAWPLVRALLKQDYPHYQVYLVADGIEEPLEKQVQDEKLTLFQPRPFLNSKVASIALVLEKMKKKHTHVVIFDPDNLVPAHFLGVINRYHAAGFQAVQGKRIAKNTNGTYAALDALGEYYYDFAVRNVPYLLGSSSTIAGSGMSLEKEIYQQNIYHEMQVLEEKGLVVAEDKSLQVELVGSGIRIGYAAAAIIFDEKITAAPQIGRQRSRWLNSYFGQIPTSFRLLLKGLVSWDWNQIYFAVMVSMPPMVILVGVSLLLALAALWVKVSYFFLLAGCLILFGLGFLTLLTLNHTPLEVIKAIPKIPLFVWGQLSGMLKIRKANKDFMATSHQEITEIEPLWEKRRNEFSHLEAWWK</sequence>
<evidence type="ECO:0000256" key="4">
    <source>
        <dbReference type="SAM" id="Phobius"/>
    </source>
</evidence>
<dbReference type="Proteomes" id="UP001236663">
    <property type="component" value="Unassembled WGS sequence"/>
</dbReference>
<accession>A0ABT8CGB6</accession>
<comment type="caution">
    <text evidence="5">The sequence shown here is derived from an EMBL/GenBank/DDBJ whole genome shotgun (WGS) entry which is preliminary data.</text>
</comment>
<dbReference type="PANTHER" id="PTHR43630">
    <property type="entry name" value="POLY-BETA-1,6-N-ACETYL-D-GLUCOSAMINE SYNTHASE"/>
    <property type="match status" value="1"/>
</dbReference>
<evidence type="ECO:0000256" key="2">
    <source>
        <dbReference type="ARBA" id="ARBA00022676"/>
    </source>
</evidence>
<dbReference type="GO" id="GO:0016757">
    <property type="term" value="F:glycosyltransferase activity"/>
    <property type="evidence" value="ECO:0007669"/>
    <property type="project" value="UniProtKB-KW"/>
</dbReference>
<reference evidence="6" key="1">
    <citation type="journal article" date="2019" name="Int. J. Syst. Evol. Microbiol.">
        <title>The Global Catalogue of Microorganisms (GCM) 10K type strain sequencing project: providing services to taxonomists for standard genome sequencing and annotation.</title>
        <authorList>
            <consortium name="The Broad Institute Genomics Platform"/>
            <consortium name="The Broad Institute Genome Sequencing Center for Infectious Disease"/>
            <person name="Wu L."/>
            <person name="Ma J."/>
        </authorList>
    </citation>
    <scope>NUCLEOTIDE SEQUENCE [LARGE SCALE GENOMIC DNA]</scope>
    <source>
        <strain evidence="6">CECT 7706</strain>
    </source>
</reference>
<keyword evidence="3 5" id="KW-0808">Transferase</keyword>
<name>A0ABT8CGB6_9BACT</name>
<feature type="transmembrane region" description="Helical" evidence="4">
    <location>
        <begin position="323"/>
        <end position="344"/>
    </location>
</feature>